<dbReference type="Proteomes" id="UP000887569">
    <property type="component" value="Unplaced"/>
</dbReference>
<evidence type="ECO:0000259" key="1">
    <source>
        <dbReference type="Pfam" id="PF17339"/>
    </source>
</evidence>
<dbReference type="InterPro" id="IPR040443">
    <property type="entry name" value="PH_15"/>
</dbReference>
<dbReference type="AlphaFoldDB" id="A0A915BQL4"/>
<accession>A0A915BQL4</accession>
<feature type="domain" description="PH-15" evidence="1">
    <location>
        <begin position="14"/>
        <end position="120"/>
    </location>
</feature>
<reference evidence="3" key="1">
    <citation type="submission" date="2022-11" db="UniProtKB">
        <authorList>
            <consortium name="WormBaseParasite"/>
        </authorList>
    </citation>
    <scope>IDENTIFICATION</scope>
</reference>
<keyword evidence="2" id="KW-1185">Reference proteome</keyword>
<protein>
    <submittedName>
        <fullName evidence="3">Aminoacyl-tRNA hydrolase</fullName>
    </submittedName>
</protein>
<name>A0A915BQL4_PARUN</name>
<organism evidence="2 3">
    <name type="scientific">Parascaris univalens</name>
    <name type="common">Nematode worm</name>
    <dbReference type="NCBI Taxonomy" id="6257"/>
    <lineage>
        <taxon>Eukaryota</taxon>
        <taxon>Metazoa</taxon>
        <taxon>Ecdysozoa</taxon>
        <taxon>Nematoda</taxon>
        <taxon>Chromadorea</taxon>
        <taxon>Rhabditida</taxon>
        <taxon>Spirurina</taxon>
        <taxon>Ascaridomorpha</taxon>
        <taxon>Ascaridoidea</taxon>
        <taxon>Ascarididae</taxon>
        <taxon>Parascaris</taxon>
    </lineage>
</organism>
<sequence length="383" mass="42728">MRISWRKVKYVSLHDQMQLLSSNSPLSGNIEKRSLTILGWRWRKRAALLDNDGQLFIFKYFLEGKGAAEPYMAYIIHIDKCPFVTVKLQNDIAYIKVIDDNNAEIHFRVRGRDAYLWAAKMFAYYRRQLKAEERQSPSENTSSNELLKEPSNWSLTTAWSLSSNESSEAESSPINAITEENLAEGPSTVSQMGSTQLTSDASLSCQADSVSLIVECPITPTADANMSNVSKGTDDRKEFEIVTSEVVYSSGREDSLSSSYATSTISQARTRSLSADDVNTIPIKRQRFRQQLKNLIESGIYNSLTDCTLNIAPYSAASIHEINACARDLRLSSVYALNMRDACEDGTYGINSAYGATRKQLPLCGPSLPLSITLEKRTNKCID</sequence>
<evidence type="ECO:0000313" key="2">
    <source>
        <dbReference type="Proteomes" id="UP000887569"/>
    </source>
</evidence>
<evidence type="ECO:0000313" key="3">
    <source>
        <dbReference type="WBParaSite" id="PgR049_g053_t03"/>
    </source>
</evidence>
<dbReference type="Pfam" id="PF17339">
    <property type="entry name" value="PH_15"/>
    <property type="match status" value="1"/>
</dbReference>
<proteinExistence type="predicted"/>
<dbReference type="WBParaSite" id="PgR049_g053_t03">
    <property type="protein sequence ID" value="PgR049_g053_t03"/>
    <property type="gene ID" value="PgR049_g053"/>
</dbReference>